<accession>A0A9P9IXX8</accession>
<feature type="compositionally biased region" description="Basic and acidic residues" evidence="1">
    <location>
        <begin position="481"/>
        <end position="492"/>
    </location>
</feature>
<evidence type="ECO:0000313" key="3">
    <source>
        <dbReference type="Proteomes" id="UP000717696"/>
    </source>
</evidence>
<dbReference type="EMBL" id="JAGMUU010000017">
    <property type="protein sequence ID" value="KAH7134644.1"/>
    <property type="molecule type" value="Genomic_DNA"/>
</dbReference>
<dbReference type="AlphaFoldDB" id="A0A9P9IXX8"/>
<dbReference type="Proteomes" id="UP000717696">
    <property type="component" value="Unassembled WGS sequence"/>
</dbReference>
<proteinExistence type="predicted"/>
<dbReference type="OrthoDB" id="5105828at2759"/>
<name>A0A9P9IXX8_9HYPO</name>
<feature type="compositionally biased region" description="Polar residues" evidence="1">
    <location>
        <begin position="452"/>
        <end position="462"/>
    </location>
</feature>
<sequence length="515" mass="57027">MPRVTIRVDSGDEENRSVLELNSTMSKYQNAAIQDFIDTWPQHVVDARRGFAERSKPQIFEREGCASSDLAVFGSAWSGEDEAELMAEWNQSLTKHCIDGMNMDKKVQKLWKISIRTFGVDPLTIMEEGNLKVSISANKSVKFGGKSSQNPIWPTTFCEILGHIMCHPFWRGPDARKVMAFVLKYAVMCREGDAHFDVPNPVYCWVLDALFNQPPRLGITIHQMHMGIRHQRSGPSPSIESDLLAQLGGSIERTRDREPEGQGSSVITTRDLNNVVNALDSMENHGVVSQHSTARAVQLYSEVCYDKEIQPVGVPAFKQAYAACWLNCQRRRIIKERALGTNESEVSEIGIDDRLRIIPETPHGSPVDRRGRGTTSDQRDDDMDDDDMDDDDDGDLGLEDEGGLDLHEDEIVGGGDQAPDPIGSPSLGHEDKTPTIPTTCTRIVPGRKPVRQPSTLEETQSGGPAVGDESPQGAKSSSPKRSGDSEPEERGRTLHTAKRTCLNLKSVLRAREAKD</sequence>
<comment type="caution">
    <text evidence="2">The sequence shown here is derived from an EMBL/GenBank/DDBJ whole genome shotgun (WGS) entry which is preliminary data.</text>
</comment>
<evidence type="ECO:0000256" key="1">
    <source>
        <dbReference type="SAM" id="MobiDB-lite"/>
    </source>
</evidence>
<feature type="region of interest" description="Disordered" evidence="1">
    <location>
        <begin position="353"/>
        <end position="515"/>
    </location>
</feature>
<gene>
    <name evidence="2" type="ORF">B0J13DRAFT_677952</name>
</gene>
<feature type="compositionally biased region" description="Acidic residues" evidence="1">
    <location>
        <begin position="379"/>
        <end position="403"/>
    </location>
</feature>
<evidence type="ECO:0000313" key="2">
    <source>
        <dbReference type="EMBL" id="KAH7134644.1"/>
    </source>
</evidence>
<protein>
    <submittedName>
        <fullName evidence="2">Uncharacterized protein</fullName>
    </submittedName>
</protein>
<reference evidence="2" key="1">
    <citation type="journal article" date="2021" name="Nat. Commun.">
        <title>Genetic determinants of endophytism in the Arabidopsis root mycobiome.</title>
        <authorList>
            <person name="Mesny F."/>
            <person name="Miyauchi S."/>
            <person name="Thiergart T."/>
            <person name="Pickel B."/>
            <person name="Atanasova L."/>
            <person name="Karlsson M."/>
            <person name="Huettel B."/>
            <person name="Barry K.W."/>
            <person name="Haridas S."/>
            <person name="Chen C."/>
            <person name="Bauer D."/>
            <person name="Andreopoulos W."/>
            <person name="Pangilinan J."/>
            <person name="LaButti K."/>
            <person name="Riley R."/>
            <person name="Lipzen A."/>
            <person name="Clum A."/>
            <person name="Drula E."/>
            <person name="Henrissat B."/>
            <person name="Kohler A."/>
            <person name="Grigoriev I.V."/>
            <person name="Martin F.M."/>
            <person name="Hacquard S."/>
        </authorList>
    </citation>
    <scope>NUCLEOTIDE SEQUENCE</scope>
    <source>
        <strain evidence="2">MPI-CAGE-AT-0021</strain>
    </source>
</reference>
<keyword evidence="3" id="KW-1185">Reference proteome</keyword>
<organism evidence="2 3">
    <name type="scientific">Dactylonectria estremocensis</name>
    <dbReference type="NCBI Taxonomy" id="1079267"/>
    <lineage>
        <taxon>Eukaryota</taxon>
        <taxon>Fungi</taxon>
        <taxon>Dikarya</taxon>
        <taxon>Ascomycota</taxon>
        <taxon>Pezizomycotina</taxon>
        <taxon>Sordariomycetes</taxon>
        <taxon>Hypocreomycetidae</taxon>
        <taxon>Hypocreales</taxon>
        <taxon>Nectriaceae</taxon>
        <taxon>Dactylonectria</taxon>
    </lineage>
</organism>